<dbReference type="SUPFAM" id="SSF52833">
    <property type="entry name" value="Thioredoxin-like"/>
    <property type="match status" value="1"/>
</dbReference>
<name>A0AAJ6BFB3_9BACT</name>
<evidence type="ECO:0000313" key="1">
    <source>
        <dbReference type="EMBL" id="WEK33529.1"/>
    </source>
</evidence>
<organism evidence="1 2">
    <name type="scientific">Candidatus Pseudobacter hemicellulosilyticus</name>
    <dbReference type="NCBI Taxonomy" id="3121375"/>
    <lineage>
        <taxon>Bacteria</taxon>
        <taxon>Pseudomonadati</taxon>
        <taxon>Bacteroidota</taxon>
        <taxon>Chitinophagia</taxon>
        <taxon>Chitinophagales</taxon>
        <taxon>Chitinophagaceae</taxon>
        <taxon>Pseudobacter</taxon>
    </lineage>
</organism>
<dbReference type="InterPro" id="IPR036249">
    <property type="entry name" value="Thioredoxin-like_sf"/>
</dbReference>
<dbReference type="Proteomes" id="UP001220610">
    <property type="component" value="Chromosome"/>
</dbReference>
<reference evidence="1" key="1">
    <citation type="submission" date="2023-03" db="EMBL/GenBank/DDBJ databases">
        <title>Andean soil-derived lignocellulolytic bacterial consortium as a source of novel taxa and putative plastic-active enzymes.</title>
        <authorList>
            <person name="Diaz-Garcia L."/>
            <person name="Chuvochina M."/>
            <person name="Feuerriegel G."/>
            <person name="Bunk B."/>
            <person name="Sproer C."/>
            <person name="Streit W.R."/>
            <person name="Rodriguez L.M."/>
            <person name="Overmann J."/>
            <person name="Jimenez D.J."/>
        </authorList>
    </citation>
    <scope>NUCLEOTIDE SEQUENCE</scope>
    <source>
        <strain evidence="1">MAG 7</strain>
    </source>
</reference>
<gene>
    <name evidence="1" type="ORF">P0Y53_13640</name>
</gene>
<accession>A0AAJ6BFB3</accession>
<proteinExistence type="predicted"/>
<dbReference type="AlphaFoldDB" id="A0AAJ6BFB3"/>
<sequence>MAADADVFGKSIKAGNPTVLVIDKAGMVRGRWDKYGPETAREVKRAVDELL</sequence>
<evidence type="ECO:0000313" key="2">
    <source>
        <dbReference type="Proteomes" id="UP001220610"/>
    </source>
</evidence>
<dbReference type="EMBL" id="CP119311">
    <property type="protein sequence ID" value="WEK33529.1"/>
    <property type="molecule type" value="Genomic_DNA"/>
</dbReference>
<protein>
    <submittedName>
        <fullName evidence="1">Uncharacterized protein</fullName>
    </submittedName>
</protein>